<comment type="caution">
    <text evidence="1">The sequence shown here is derived from an EMBL/GenBank/DDBJ whole genome shotgun (WGS) entry which is preliminary data.</text>
</comment>
<organism evidence="1 2">
    <name type="scientific">Zostera marina</name>
    <name type="common">Eelgrass</name>
    <dbReference type="NCBI Taxonomy" id="29655"/>
    <lineage>
        <taxon>Eukaryota</taxon>
        <taxon>Viridiplantae</taxon>
        <taxon>Streptophyta</taxon>
        <taxon>Embryophyta</taxon>
        <taxon>Tracheophyta</taxon>
        <taxon>Spermatophyta</taxon>
        <taxon>Magnoliopsida</taxon>
        <taxon>Liliopsida</taxon>
        <taxon>Zosteraceae</taxon>
        <taxon>Zostera</taxon>
    </lineage>
</organism>
<dbReference type="EMBL" id="LFYR01000113">
    <property type="protein sequence ID" value="KMZ75875.1"/>
    <property type="molecule type" value="Genomic_DNA"/>
</dbReference>
<evidence type="ECO:0000313" key="2">
    <source>
        <dbReference type="Proteomes" id="UP000036987"/>
    </source>
</evidence>
<dbReference type="Proteomes" id="UP000036987">
    <property type="component" value="Unassembled WGS sequence"/>
</dbReference>
<gene>
    <name evidence="1" type="ORF">ZOSMA_10G01440</name>
</gene>
<accession>A0A0K9Q5S4</accession>
<reference evidence="2" key="1">
    <citation type="journal article" date="2016" name="Nature">
        <title>The genome of the seagrass Zostera marina reveals angiosperm adaptation to the sea.</title>
        <authorList>
            <person name="Olsen J.L."/>
            <person name="Rouze P."/>
            <person name="Verhelst B."/>
            <person name="Lin Y.-C."/>
            <person name="Bayer T."/>
            <person name="Collen J."/>
            <person name="Dattolo E."/>
            <person name="De Paoli E."/>
            <person name="Dittami S."/>
            <person name="Maumus F."/>
            <person name="Michel G."/>
            <person name="Kersting A."/>
            <person name="Lauritano C."/>
            <person name="Lohaus R."/>
            <person name="Toepel M."/>
            <person name="Tonon T."/>
            <person name="Vanneste K."/>
            <person name="Amirebrahimi M."/>
            <person name="Brakel J."/>
            <person name="Bostroem C."/>
            <person name="Chovatia M."/>
            <person name="Grimwood J."/>
            <person name="Jenkins J.W."/>
            <person name="Jueterbock A."/>
            <person name="Mraz A."/>
            <person name="Stam W.T."/>
            <person name="Tice H."/>
            <person name="Bornberg-Bauer E."/>
            <person name="Green P.J."/>
            <person name="Pearson G.A."/>
            <person name="Procaccini G."/>
            <person name="Duarte C.M."/>
            <person name="Schmutz J."/>
            <person name="Reusch T.B.H."/>
            <person name="Van de Peer Y."/>
        </authorList>
    </citation>
    <scope>NUCLEOTIDE SEQUENCE [LARGE SCALE GENOMIC DNA]</scope>
    <source>
        <strain evidence="2">cv. Finnish</strain>
    </source>
</reference>
<sequence>MRSTDILLFKRNQFPRQLKKEISKVNCFWTVARKHKTVVQKSKSQDCSNQTSIK</sequence>
<protein>
    <submittedName>
        <fullName evidence="1">Uncharacterized protein</fullName>
    </submittedName>
</protein>
<name>A0A0K9Q5S4_ZOSMR</name>
<evidence type="ECO:0000313" key="1">
    <source>
        <dbReference type="EMBL" id="KMZ75875.1"/>
    </source>
</evidence>
<proteinExistence type="predicted"/>
<dbReference type="AlphaFoldDB" id="A0A0K9Q5S4"/>
<keyword evidence="2" id="KW-1185">Reference proteome</keyword>